<evidence type="ECO:0000313" key="2">
    <source>
        <dbReference type="EMBL" id="CEK47162.1"/>
    </source>
</evidence>
<dbReference type="AlphaFoldDB" id="A0A0B6XT01"/>
<proteinExistence type="predicted"/>
<feature type="compositionally biased region" description="Acidic residues" evidence="1">
    <location>
        <begin position="1"/>
        <end position="20"/>
    </location>
</feature>
<feature type="region of interest" description="Disordered" evidence="1">
    <location>
        <begin position="1"/>
        <end position="25"/>
    </location>
</feature>
<protein>
    <submittedName>
        <fullName evidence="2">Uncharacterized protein</fullName>
    </submittedName>
</protein>
<dbReference type="EMBL" id="HACG01000297">
    <property type="protein sequence ID" value="CEK47162.1"/>
    <property type="molecule type" value="Transcribed_RNA"/>
</dbReference>
<feature type="non-terminal residue" evidence="2">
    <location>
        <position position="1"/>
    </location>
</feature>
<reference evidence="2" key="1">
    <citation type="submission" date="2014-12" db="EMBL/GenBank/DDBJ databases">
        <title>Insight into the proteome of Arion vulgaris.</title>
        <authorList>
            <person name="Aradska J."/>
            <person name="Bulat T."/>
            <person name="Smidak R."/>
            <person name="Sarate P."/>
            <person name="Gangsoo J."/>
            <person name="Sialana F."/>
            <person name="Bilban M."/>
            <person name="Lubec G."/>
        </authorList>
    </citation>
    <scope>NUCLEOTIDE SEQUENCE</scope>
    <source>
        <tissue evidence="2">Skin</tissue>
    </source>
</reference>
<evidence type="ECO:0000256" key="1">
    <source>
        <dbReference type="SAM" id="MobiDB-lite"/>
    </source>
</evidence>
<accession>A0A0B6XT01</accession>
<gene>
    <name evidence="2" type="primary">ORF689</name>
</gene>
<sequence>ENMETSDDEDLDDSDWEDDDGIHSYDKNSYVLSHIGNSEVKYMYMASDSEPMKSVYSSKLPHRYGIGVNATVNKKSRYLF</sequence>
<organism evidence="2">
    <name type="scientific">Arion vulgaris</name>
    <dbReference type="NCBI Taxonomy" id="1028688"/>
    <lineage>
        <taxon>Eukaryota</taxon>
        <taxon>Metazoa</taxon>
        <taxon>Spiralia</taxon>
        <taxon>Lophotrochozoa</taxon>
        <taxon>Mollusca</taxon>
        <taxon>Gastropoda</taxon>
        <taxon>Heterobranchia</taxon>
        <taxon>Euthyneura</taxon>
        <taxon>Panpulmonata</taxon>
        <taxon>Eupulmonata</taxon>
        <taxon>Stylommatophora</taxon>
        <taxon>Helicina</taxon>
        <taxon>Arionoidea</taxon>
        <taxon>Arionidae</taxon>
        <taxon>Arion</taxon>
    </lineage>
</organism>
<name>A0A0B6XT01_9EUPU</name>